<evidence type="ECO:0000256" key="1">
    <source>
        <dbReference type="SAM" id="MobiDB-lite"/>
    </source>
</evidence>
<dbReference type="Proteomes" id="UP000293852">
    <property type="component" value="Unassembled WGS sequence"/>
</dbReference>
<comment type="caution">
    <text evidence="2">The sequence shown here is derived from an EMBL/GenBank/DDBJ whole genome shotgun (WGS) entry which is preliminary data.</text>
</comment>
<dbReference type="RefSeq" id="WP_130415054.1">
    <property type="nucleotide sequence ID" value="NZ_SGWX01000001.1"/>
</dbReference>
<feature type="compositionally biased region" description="Polar residues" evidence="1">
    <location>
        <begin position="403"/>
        <end position="415"/>
    </location>
</feature>
<name>A0A4V2EY71_9MICO</name>
<proteinExistence type="predicted"/>
<evidence type="ECO:0000313" key="2">
    <source>
        <dbReference type="EMBL" id="RZS61970.1"/>
    </source>
</evidence>
<dbReference type="AlphaFoldDB" id="A0A4V2EY71"/>
<dbReference type="OrthoDB" id="3928741at2"/>
<dbReference type="SUPFAM" id="SSF55781">
    <property type="entry name" value="GAF domain-like"/>
    <property type="match status" value="1"/>
</dbReference>
<dbReference type="Gene3D" id="3.30.450.40">
    <property type="match status" value="1"/>
</dbReference>
<dbReference type="EMBL" id="SGWX01000001">
    <property type="protein sequence ID" value="RZS61970.1"/>
    <property type="molecule type" value="Genomic_DNA"/>
</dbReference>
<reference evidence="2 3" key="1">
    <citation type="submission" date="2019-02" db="EMBL/GenBank/DDBJ databases">
        <title>Sequencing the genomes of 1000 actinobacteria strains.</title>
        <authorList>
            <person name="Klenk H.-P."/>
        </authorList>
    </citation>
    <scope>NUCLEOTIDE SEQUENCE [LARGE SCALE GENOMIC DNA]</scope>
    <source>
        <strain evidence="2 3">DSM 16932</strain>
    </source>
</reference>
<protein>
    <submittedName>
        <fullName evidence="2">GAF domain-containing protein</fullName>
    </submittedName>
</protein>
<accession>A0A4V2EY71</accession>
<evidence type="ECO:0000313" key="3">
    <source>
        <dbReference type="Proteomes" id="UP000293852"/>
    </source>
</evidence>
<sequence>MARFEAIRPGTDLSRYARELARVHDAVVAGARPHTPPRAIVSRSWARVLRAGLDPSRLNARDRLPRSEVERRRARSALSLVIGDLVQTVSAVADASPFLMVVTDADGVLLWRVGSPAVRGRADRLGFTEGARWTEHQVGTNAIGTALAEAAPVQLFAGEHFEESQHAWFCAAHPIHDPRDGRLLGIVDVSGPALTLHPAIGALVATSVRLAQAQLWQHLQRRLERLRRRAAPVLATITGPVLLVDVDGWVAHYSGVPPRARIEAPRDDTPLAVPGMGLCVPERLDDGWLVRPGRGGHALAAVLDLTASPVLEVRSHDAAWRTPLSHRHAEILDLLHSAGRSGLSAGQLSRALYGDPDHTVTVRAEISRMRRQVGALVSARPYRVADGVALSVTGPPSTPRACPQTNSIPPSTRTD</sequence>
<organism evidence="2 3">
    <name type="scientific">Xylanimonas ulmi</name>
    <dbReference type="NCBI Taxonomy" id="228973"/>
    <lineage>
        <taxon>Bacteria</taxon>
        <taxon>Bacillati</taxon>
        <taxon>Actinomycetota</taxon>
        <taxon>Actinomycetes</taxon>
        <taxon>Micrococcales</taxon>
        <taxon>Promicromonosporaceae</taxon>
        <taxon>Xylanimonas</taxon>
    </lineage>
</organism>
<gene>
    <name evidence="2" type="ORF">EV386_2286</name>
</gene>
<dbReference type="InterPro" id="IPR029016">
    <property type="entry name" value="GAF-like_dom_sf"/>
</dbReference>
<feature type="region of interest" description="Disordered" evidence="1">
    <location>
        <begin position="393"/>
        <end position="415"/>
    </location>
</feature>
<keyword evidence="3" id="KW-1185">Reference proteome</keyword>